<feature type="compositionally biased region" description="Polar residues" evidence="20">
    <location>
        <begin position="290"/>
        <end position="300"/>
    </location>
</feature>
<keyword evidence="5" id="KW-0723">Serine/threonine-protein kinase</keyword>
<proteinExistence type="inferred from homology"/>
<dbReference type="FunFam" id="3.10.20.230:FF:000001">
    <property type="entry name" value="serine/threonine-protein kinase DCLK1 isoform X1"/>
    <property type="match status" value="1"/>
</dbReference>
<dbReference type="PANTHER" id="PTHR24347">
    <property type="entry name" value="SERINE/THREONINE-PROTEIN KINASE"/>
    <property type="match status" value="1"/>
</dbReference>
<keyword evidence="10" id="KW-0418">Kinase</keyword>
<dbReference type="InterPro" id="IPR036572">
    <property type="entry name" value="Doublecortin_dom_sf"/>
</dbReference>
<evidence type="ECO:0000256" key="13">
    <source>
        <dbReference type="ARBA" id="ARBA00047899"/>
    </source>
</evidence>
<evidence type="ECO:0000259" key="21">
    <source>
        <dbReference type="PROSITE" id="PS50011"/>
    </source>
</evidence>
<dbReference type="InterPro" id="IPR008271">
    <property type="entry name" value="Ser/Thr_kinase_AS"/>
</dbReference>
<sequence>MSLSRSIEFEHFEEREKPHRTPRTNSGSGSQSGSRGNGLVPSPAHSAHCSFYRTRTLQSLTTEKKARKVRFYRNGDKYFKGLVYAVSNDRFRSLDALLMELTRSLSDNVNLPQGVRTLYTLDGGRKISSLDELVEGESYVCASNEAFRRVDYTKNVNPNWSVGSKTGTSRSLSSLFPLKNELQRESKDFIKPKLVTVIRSGVKPRKAVRILLNKKTAHSFEQVLTDITDAIKLDSGAVRRLYTLEGKQITCLQEFFGDDDVFIACGPEKYRYAQDDFVLDHSECKVLKSSYSRSATPNRTAKSPGPSRRSKSPGAARRPVHYSTSQSPIKSPVNGISTSQSSAPKSTKSSTPSPTSPRPIPSFKIPPSHHISSPNVNGSLNNHQEQTNQLSPEEVNGNRYLPALSILEKYKIGKVIGDGNFAVVKECVERSTGKEFALKIIDKAKCRGKEHLIENEVAVLRRVKHPNIIMLIEEVDTPSDLYLVMELVKGGDLFDAITSSAKYTERDASIMVYNLAGALKYLHSMNIVHRDIKPENLLVFEYPDGTKSLKLGDFGLATVVEGPLYTVCGTPTYVAPEIIAESGYGLKVDIWAAGVITYILLCGFPPFRSENNLQEDLFDQILLGRLDFPSPYWDNITDSAKELIGKMLQVNVEARYTALDVLSHPWVTDDVVLENNMKMEVTGKLKTHFNTVPKHNNATAGVSVIMVGRLELRAGYTLHSPASLLPTPPASSIHNNPSPSLSLPSCFILKPPPSLLLLITASTNQLMWNSLTLTILLLHSHFTTFISITNF</sequence>
<dbReference type="GO" id="GO:0005856">
    <property type="term" value="C:cytoskeleton"/>
    <property type="evidence" value="ECO:0007669"/>
    <property type="project" value="UniProtKB-SubCell"/>
</dbReference>
<dbReference type="SMART" id="SM00220">
    <property type="entry name" value="S_TKc"/>
    <property type="match status" value="1"/>
</dbReference>
<feature type="compositionally biased region" description="Low complexity" evidence="20">
    <location>
        <begin position="26"/>
        <end position="38"/>
    </location>
</feature>
<dbReference type="FunFam" id="3.30.200.20:FF:000057">
    <property type="entry name" value="Serine/threonine-protein kinase DCLK1 isoform 2"/>
    <property type="match status" value="1"/>
</dbReference>
<dbReference type="PROSITE" id="PS50011">
    <property type="entry name" value="PROTEIN_KINASE_DOM"/>
    <property type="match status" value="1"/>
</dbReference>
<comment type="catalytic activity">
    <reaction evidence="13">
        <text>L-threonyl-[protein] + ATP = O-phospho-L-threonyl-[protein] + ADP + H(+)</text>
        <dbReference type="Rhea" id="RHEA:46608"/>
        <dbReference type="Rhea" id="RHEA-COMP:11060"/>
        <dbReference type="Rhea" id="RHEA-COMP:11605"/>
        <dbReference type="ChEBI" id="CHEBI:15378"/>
        <dbReference type="ChEBI" id="CHEBI:30013"/>
        <dbReference type="ChEBI" id="CHEBI:30616"/>
        <dbReference type="ChEBI" id="CHEBI:61977"/>
        <dbReference type="ChEBI" id="CHEBI:456216"/>
        <dbReference type="EC" id="2.7.11.1"/>
    </reaction>
</comment>
<dbReference type="Gene3D" id="3.10.20.230">
    <property type="entry name" value="Doublecortin domain"/>
    <property type="match status" value="2"/>
</dbReference>
<reference evidence="23 24" key="1">
    <citation type="submission" date="2022-01" db="EMBL/GenBank/DDBJ databases">
        <title>A chromosome-scale genome assembly of the false clownfish, Amphiprion ocellaris.</title>
        <authorList>
            <person name="Ryu T."/>
        </authorList>
    </citation>
    <scope>NUCLEOTIDE SEQUENCE [LARGE SCALE GENOMIC DNA]</scope>
</reference>
<evidence type="ECO:0000313" key="23">
    <source>
        <dbReference type="Ensembl" id="ENSAOCP00000052681.1"/>
    </source>
</evidence>
<reference evidence="23" key="3">
    <citation type="submission" date="2025-09" db="UniProtKB">
        <authorList>
            <consortium name="Ensembl"/>
        </authorList>
    </citation>
    <scope>IDENTIFICATION</scope>
</reference>
<dbReference type="AlphaFoldDB" id="A0AAQ5YLE3"/>
<comment type="similarity">
    <text evidence="2">Belongs to the protein kinase superfamily. CAMK Ser/Thr protein kinase family. CaMK subfamily.</text>
</comment>
<feature type="domain" description="Protein kinase" evidence="21">
    <location>
        <begin position="410"/>
        <end position="667"/>
    </location>
</feature>
<evidence type="ECO:0000256" key="19">
    <source>
        <dbReference type="PROSITE-ProRule" id="PRU10141"/>
    </source>
</evidence>
<comment type="subcellular location">
    <subcellularLocation>
        <location evidence="1">Cytoplasm</location>
        <location evidence="1">Cytoskeleton</location>
    </subcellularLocation>
</comment>
<keyword evidence="11 19" id="KW-0067">ATP-binding</keyword>
<dbReference type="Gene3D" id="1.10.510.10">
    <property type="entry name" value="Transferase(Phosphotransferase) domain 1"/>
    <property type="match status" value="1"/>
</dbReference>
<dbReference type="EC" id="2.7.11.1" evidence="3"/>
<evidence type="ECO:0000256" key="18">
    <source>
        <dbReference type="ARBA" id="ARBA00080759"/>
    </source>
</evidence>
<evidence type="ECO:0000256" key="11">
    <source>
        <dbReference type="ARBA" id="ARBA00022840"/>
    </source>
</evidence>
<dbReference type="SUPFAM" id="SSF89837">
    <property type="entry name" value="Doublecortin (DC)"/>
    <property type="match status" value="2"/>
</dbReference>
<dbReference type="Pfam" id="PF00069">
    <property type="entry name" value="Pkinase"/>
    <property type="match status" value="1"/>
</dbReference>
<feature type="binding site" evidence="19">
    <location>
        <position position="439"/>
    </location>
    <ligand>
        <name>ATP</name>
        <dbReference type="ChEBI" id="CHEBI:30616"/>
    </ligand>
</feature>
<dbReference type="InterPro" id="IPR011009">
    <property type="entry name" value="Kinase-like_dom_sf"/>
</dbReference>
<dbReference type="PROSITE" id="PS00108">
    <property type="entry name" value="PROTEIN_KINASE_ST"/>
    <property type="match status" value="1"/>
</dbReference>
<keyword evidence="8" id="KW-0677">Repeat</keyword>
<evidence type="ECO:0000313" key="24">
    <source>
        <dbReference type="Proteomes" id="UP001501940"/>
    </source>
</evidence>
<evidence type="ECO:0000256" key="2">
    <source>
        <dbReference type="ARBA" id="ARBA00005354"/>
    </source>
</evidence>
<accession>A0AAQ5YLE3</accession>
<feature type="region of interest" description="Disordered" evidence="20">
    <location>
        <begin position="290"/>
        <end position="394"/>
    </location>
</feature>
<name>A0AAQ5YLE3_AMPOC</name>
<dbReference type="SMART" id="SM00537">
    <property type="entry name" value="DCX"/>
    <property type="match status" value="2"/>
</dbReference>
<dbReference type="GO" id="GO:0005524">
    <property type="term" value="F:ATP binding"/>
    <property type="evidence" value="ECO:0007669"/>
    <property type="project" value="UniProtKB-UniRule"/>
</dbReference>
<evidence type="ECO:0000256" key="9">
    <source>
        <dbReference type="ARBA" id="ARBA00022741"/>
    </source>
</evidence>
<feature type="domain" description="Doublecortin" evidence="22">
    <location>
        <begin position="67"/>
        <end position="153"/>
    </location>
</feature>
<protein>
    <recommendedName>
        <fullName evidence="15">Serine/threonine-protein kinase DCLK2</fullName>
        <ecNumber evidence="3">2.7.11.1</ecNumber>
    </recommendedName>
    <alternativeName>
        <fullName evidence="18">CaMK-like CREB regulatory kinase 2</fullName>
    </alternativeName>
    <alternativeName>
        <fullName evidence="16">Doublecortin-like and CAM kinase-like 2</fullName>
    </alternativeName>
    <alternativeName>
        <fullName evidence="17">Doublecortin-like kinase 2</fullName>
    </alternativeName>
</protein>
<dbReference type="SUPFAM" id="SSF56112">
    <property type="entry name" value="Protein kinase-like (PK-like)"/>
    <property type="match status" value="1"/>
</dbReference>
<evidence type="ECO:0000259" key="22">
    <source>
        <dbReference type="PROSITE" id="PS50309"/>
    </source>
</evidence>
<keyword evidence="12" id="KW-0206">Cytoskeleton</keyword>
<evidence type="ECO:0000256" key="16">
    <source>
        <dbReference type="ARBA" id="ARBA00079695"/>
    </source>
</evidence>
<feature type="region of interest" description="Disordered" evidence="20">
    <location>
        <begin position="1"/>
        <end position="44"/>
    </location>
</feature>
<evidence type="ECO:0000256" key="6">
    <source>
        <dbReference type="ARBA" id="ARBA00022553"/>
    </source>
</evidence>
<dbReference type="Ensembl" id="ENSAOCT00000064435.1">
    <property type="protein sequence ID" value="ENSAOCP00000052681.1"/>
    <property type="gene ID" value="ENSAOCG00000003067.2"/>
</dbReference>
<dbReference type="GO" id="GO:0004674">
    <property type="term" value="F:protein serine/threonine kinase activity"/>
    <property type="evidence" value="ECO:0007669"/>
    <property type="project" value="UniProtKB-KW"/>
</dbReference>
<evidence type="ECO:0000256" key="12">
    <source>
        <dbReference type="ARBA" id="ARBA00023212"/>
    </source>
</evidence>
<dbReference type="PROSITE" id="PS50309">
    <property type="entry name" value="DC"/>
    <property type="match status" value="2"/>
</dbReference>
<dbReference type="Gene3D" id="3.30.200.20">
    <property type="entry name" value="Phosphorylase Kinase, domain 1"/>
    <property type="match status" value="1"/>
</dbReference>
<comment type="catalytic activity">
    <reaction evidence="14">
        <text>L-seryl-[protein] + ATP = O-phospho-L-seryl-[protein] + ADP + H(+)</text>
        <dbReference type="Rhea" id="RHEA:17989"/>
        <dbReference type="Rhea" id="RHEA-COMP:9863"/>
        <dbReference type="Rhea" id="RHEA-COMP:11604"/>
        <dbReference type="ChEBI" id="CHEBI:15378"/>
        <dbReference type="ChEBI" id="CHEBI:29999"/>
        <dbReference type="ChEBI" id="CHEBI:30616"/>
        <dbReference type="ChEBI" id="CHEBI:83421"/>
        <dbReference type="ChEBI" id="CHEBI:456216"/>
        <dbReference type="EC" id="2.7.11.1"/>
    </reaction>
</comment>
<evidence type="ECO:0000256" key="1">
    <source>
        <dbReference type="ARBA" id="ARBA00004245"/>
    </source>
</evidence>
<dbReference type="Pfam" id="PF03607">
    <property type="entry name" value="DCX"/>
    <property type="match status" value="2"/>
</dbReference>
<dbReference type="Proteomes" id="UP001501940">
    <property type="component" value="Chromosome 4"/>
</dbReference>
<evidence type="ECO:0000256" key="4">
    <source>
        <dbReference type="ARBA" id="ARBA00022490"/>
    </source>
</evidence>
<keyword evidence="6" id="KW-0597">Phosphoprotein</keyword>
<evidence type="ECO:0000256" key="15">
    <source>
        <dbReference type="ARBA" id="ARBA00070436"/>
    </source>
</evidence>
<dbReference type="CDD" id="cd17069">
    <property type="entry name" value="DCX2"/>
    <property type="match status" value="1"/>
</dbReference>
<dbReference type="GO" id="GO:0007417">
    <property type="term" value="P:central nervous system development"/>
    <property type="evidence" value="ECO:0007669"/>
    <property type="project" value="UniProtKB-ARBA"/>
</dbReference>
<keyword evidence="9 19" id="KW-0547">Nucleotide-binding</keyword>
<evidence type="ECO:0000256" key="20">
    <source>
        <dbReference type="SAM" id="MobiDB-lite"/>
    </source>
</evidence>
<dbReference type="FunFam" id="1.10.510.10:FF:000066">
    <property type="entry name" value="Serine/threonine-protein kinase DCLK1 isoform 2"/>
    <property type="match status" value="1"/>
</dbReference>
<evidence type="ECO:0000256" key="8">
    <source>
        <dbReference type="ARBA" id="ARBA00022737"/>
    </source>
</evidence>
<evidence type="ECO:0000256" key="5">
    <source>
        <dbReference type="ARBA" id="ARBA00022527"/>
    </source>
</evidence>
<keyword evidence="7" id="KW-0808">Transferase</keyword>
<evidence type="ECO:0000256" key="7">
    <source>
        <dbReference type="ARBA" id="ARBA00022679"/>
    </source>
</evidence>
<evidence type="ECO:0000256" key="3">
    <source>
        <dbReference type="ARBA" id="ARBA00012513"/>
    </source>
</evidence>
<evidence type="ECO:0000256" key="14">
    <source>
        <dbReference type="ARBA" id="ARBA00048679"/>
    </source>
</evidence>
<dbReference type="GeneTree" id="ENSGT00940000154895"/>
<dbReference type="PROSITE" id="PS00107">
    <property type="entry name" value="PROTEIN_KINASE_ATP"/>
    <property type="match status" value="1"/>
</dbReference>
<dbReference type="InterPro" id="IPR003533">
    <property type="entry name" value="Doublecortin_dom"/>
</dbReference>
<dbReference type="FunFam" id="3.10.20.230:FF:000002">
    <property type="entry name" value="serine/threonine-protein kinase DCLK2 isoform X1"/>
    <property type="match status" value="1"/>
</dbReference>
<dbReference type="InterPro" id="IPR017441">
    <property type="entry name" value="Protein_kinase_ATP_BS"/>
</dbReference>
<reference evidence="23" key="2">
    <citation type="submission" date="2025-08" db="UniProtKB">
        <authorList>
            <consortium name="Ensembl"/>
        </authorList>
    </citation>
    <scope>IDENTIFICATION</scope>
</reference>
<feature type="domain" description="Doublecortin" evidence="22">
    <location>
        <begin position="193"/>
        <end position="276"/>
    </location>
</feature>
<feature type="compositionally biased region" description="Low complexity" evidence="20">
    <location>
        <begin position="337"/>
        <end position="353"/>
    </location>
</feature>
<organism evidence="23 24">
    <name type="scientific">Amphiprion ocellaris</name>
    <name type="common">Clown anemonefish</name>
    <dbReference type="NCBI Taxonomy" id="80972"/>
    <lineage>
        <taxon>Eukaryota</taxon>
        <taxon>Metazoa</taxon>
        <taxon>Chordata</taxon>
        <taxon>Craniata</taxon>
        <taxon>Vertebrata</taxon>
        <taxon>Euteleostomi</taxon>
        <taxon>Actinopterygii</taxon>
        <taxon>Neopterygii</taxon>
        <taxon>Teleostei</taxon>
        <taxon>Neoteleostei</taxon>
        <taxon>Acanthomorphata</taxon>
        <taxon>Ovalentaria</taxon>
        <taxon>Pomacentridae</taxon>
        <taxon>Amphiprion</taxon>
    </lineage>
</organism>
<evidence type="ECO:0000256" key="10">
    <source>
        <dbReference type="ARBA" id="ARBA00022777"/>
    </source>
</evidence>
<evidence type="ECO:0000256" key="17">
    <source>
        <dbReference type="ARBA" id="ARBA00079902"/>
    </source>
</evidence>
<feature type="compositionally biased region" description="Low complexity" evidence="20">
    <location>
        <begin position="301"/>
        <end position="315"/>
    </location>
</feature>
<feature type="compositionally biased region" description="Basic and acidic residues" evidence="20">
    <location>
        <begin position="7"/>
        <end position="19"/>
    </location>
</feature>
<keyword evidence="4" id="KW-0963">Cytoplasm</keyword>
<dbReference type="GO" id="GO:0035556">
    <property type="term" value="P:intracellular signal transduction"/>
    <property type="evidence" value="ECO:0007669"/>
    <property type="project" value="InterPro"/>
</dbReference>
<keyword evidence="24" id="KW-1185">Reference proteome</keyword>
<feature type="compositionally biased region" description="Polar residues" evidence="20">
    <location>
        <begin position="370"/>
        <end position="391"/>
    </location>
</feature>
<dbReference type="InterPro" id="IPR000719">
    <property type="entry name" value="Prot_kinase_dom"/>
</dbReference>